<evidence type="ECO:0000256" key="8">
    <source>
        <dbReference type="ARBA" id="ARBA00022840"/>
    </source>
</evidence>
<feature type="repeat" description="HEAT" evidence="9">
    <location>
        <begin position="477"/>
        <end position="509"/>
    </location>
</feature>
<dbReference type="OrthoDB" id="242910at2759"/>
<dbReference type="EC" id="2.7.11.1" evidence="1"/>
<dbReference type="InterPro" id="IPR000719">
    <property type="entry name" value="Prot_kinase_dom"/>
</dbReference>
<dbReference type="InterPro" id="IPR055231">
    <property type="entry name" value="2AA_helical"/>
</dbReference>
<evidence type="ECO:0000256" key="10">
    <source>
        <dbReference type="PROSITE-ProRule" id="PRU00221"/>
    </source>
</evidence>
<dbReference type="GO" id="GO:0034271">
    <property type="term" value="C:phosphatidylinositol 3-kinase complex, class III, type I"/>
    <property type="evidence" value="ECO:0007669"/>
    <property type="project" value="TreeGrafter"/>
</dbReference>
<dbReference type="InterPro" id="IPR011989">
    <property type="entry name" value="ARM-like"/>
</dbReference>
<dbReference type="Gene3D" id="2.130.10.10">
    <property type="entry name" value="YVTN repeat-like/Quinoprotein amine dehydrogenase"/>
    <property type="match status" value="2"/>
</dbReference>
<keyword evidence="2" id="KW-0723">Serine/threonine-protein kinase</keyword>
<organism evidence="13 14">
    <name type="scientific">Wallemia mellicola (strain ATCC MYA-4683 / CBS 633.66)</name>
    <name type="common">Wallemia sebi (CBS 633.66)</name>
    <dbReference type="NCBI Taxonomy" id="671144"/>
    <lineage>
        <taxon>Eukaryota</taxon>
        <taxon>Fungi</taxon>
        <taxon>Dikarya</taxon>
        <taxon>Basidiomycota</taxon>
        <taxon>Wallemiomycotina</taxon>
        <taxon>Wallemiomycetes</taxon>
        <taxon>Wallemiales</taxon>
        <taxon>Wallemiaceae</taxon>
        <taxon>Wallemia</taxon>
    </lineage>
</organism>
<dbReference type="GO" id="GO:0016236">
    <property type="term" value="P:macroautophagy"/>
    <property type="evidence" value="ECO:0007669"/>
    <property type="project" value="InterPro"/>
</dbReference>
<evidence type="ECO:0000256" key="3">
    <source>
        <dbReference type="ARBA" id="ARBA00022574"/>
    </source>
</evidence>
<keyword evidence="3 10" id="KW-0853">WD repeat</keyword>
<feature type="region of interest" description="Disordered" evidence="11">
    <location>
        <begin position="994"/>
        <end position="1062"/>
    </location>
</feature>
<dbReference type="CDD" id="cd13980">
    <property type="entry name" value="STKc_Vps15"/>
    <property type="match status" value="1"/>
</dbReference>
<dbReference type="Proteomes" id="UP000005242">
    <property type="component" value="Unassembled WGS sequence"/>
</dbReference>
<name>I4YAV5_WALMC</name>
<keyword evidence="7" id="KW-0418">Kinase</keyword>
<feature type="repeat" description="WD" evidence="10">
    <location>
        <begin position="1176"/>
        <end position="1217"/>
    </location>
</feature>
<dbReference type="PANTHER" id="PTHR17583">
    <property type="entry name" value="PHOSPHOINOSITIDE 3-KINASE REGULATORY SUBUNIT 4"/>
    <property type="match status" value="1"/>
</dbReference>
<dbReference type="FunFam" id="1.10.510.10:FF:000497">
    <property type="entry name" value="Phosphoinositide 3-kinase regulatory subunit"/>
    <property type="match status" value="1"/>
</dbReference>
<evidence type="ECO:0000256" key="6">
    <source>
        <dbReference type="ARBA" id="ARBA00022741"/>
    </source>
</evidence>
<dbReference type="GO" id="GO:0004674">
    <property type="term" value="F:protein serine/threonine kinase activity"/>
    <property type="evidence" value="ECO:0007669"/>
    <property type="project" value="UniProtKB-KW"/>
</dbReference>
<dbReference type="GO" id="GO:0006623">
    <property type="term" value="P:protein targeting to vacuole"/>
    <property type="evidence" value="ECO:0007669"/>
    <property type="project" value="TreeGrafter"/>
</dbReference>
<feature type="compositionally biased region" description="Polar residues" evidence="11">
    <location>
        <begin position="1007"/>
        <end position="1018"/>
    </location>
</feature>
<keyword evidence="8" id="KW-0067">ATP-binding</keyword>
<dbReference type="Gene3D" id="1.25.10.10">
    <property type="entry name" value="Leucine-rich Repeat Variant"/>
    <property type="match status" value="2"/>
</dbReference>
<dbReference type="PROSITE" id="PS50011">
    <property type="entry name" value="PROTEIN_KINASE_DOM"/>
    <property type="match status" value="1"/>
</dbReference>
<dbReference type="InterPro" id="IPR008271">
    <property type="entry name" value="Ser/Thr_kinase_AS"/>
</dbReference>
<evidence type="ECO:0000256" key="11">
    <source>
        <dbReference type="SAM" id="MobiDB-lite"/>
    </source>
</evidence>
<dbReference type="PANTHER" id="PTHR17583:SF0">
    <property type="entry name" value="PHOSPHOINOSITIDE 3-KINASE REGULATORY SUBUNIT 4"/>
    <property type="match status" value="1"/>
</dbReference>
<dbReference type="GO" id="GO:0045324">
    <property type="term" value="P:late endosome to vacuole transport"/>
    <property type="evidence" value="ECO:0007669"/>
    <property type="project" value="InterPro"/>
</dbReference>
<dbReference type="FunCoup" id="I4YAV5">
    <property type="interactions" value="297"/>
</dbReference>
<dbReference type="eggNOG" id="KOG1240">
    <property type="taxonomic scope" value="Eukaryota"/>
</dbReference>
<feature type="repeat" description="HEAT" evidence="9">
    <location>
        <begin position="522"/>
        <end position="551"/>
    </location>
</feature>
<dbReference type="SUPFAM" id="SSF56112">
    <property type="entry name" value="Protein kinase-like (PK-like)"/>
    <property type="match status" value="1"/>
</dbReference>
<dbReference type="PROSITE" id="PS50294">
    <property type="entry name" value="WD_REPEATS_REGION"/>
    <property type="match status" value="1"/>
</dbReference>
<keyword evidence="6" id="KW-0547">Nucleotide-binding</keyword>
<dbReference type="PROSITE" id="PS00108">
    <property type="entry name" value="PROTEIN_KINASE_ST"/>
    <property type="match status" value="1"/>
</dbReference>
<evidence type="ECO:0000256" key="7">
    <source>
        <dbReference type="ARBA" id="ARBA00022777"/>
    </source>
</evidence>
<dbReference type="RefSeq" id="XP_006958778.1">
    <property type="nucleotide sequence ID" value="XM_006958716.1"/>
</dbReference>
<dbReference type="Pfam" id="PF00069">
    <property type="entry name" value="Pkinase"/>
    <property type="match status" value="1"/>
</dbReference>
<evidence type="ECO:0000313" key="14">
    <source>
        <dbReference type="Proteomes" id="UP000005242"/>
    </source>
</evidence>
<dbReference type="InterPro" id="IPR021133">
    <property type="entry name" value="HEAT_type_2"/>
</dbReference>
<dbReference type="Pfam" id="PF22956">
    <property type="entry name" value="VPS15-like_hel"/>
    <property type="match status" value="1"/>
</dbReference>
<proteinExistence type="predicted"/>
<keyword evidence="14" id="KW-1185">Reference proteome</keyword>
<evidence type="ECO:0000256" key="5">
    <source>
        <dbReference type="ARBA" id="ARBA00022737"/>
    </source>
</evidence>
<dbReference type="PROSITE" id="PS50077">
    <property type="entry name" value="HEAT_REPEAT"/>
    <property type="match status" value="2"/>
</dbReference>
<evidence type="ECO:0000256" key="1">
    <source>
        <dbReference type="ARBA" id="ARBA00012513"/>
    </source>
</evidence>
<sequence>MGVSQSRSFSLDSFVTEIGNDVSYDKSLGNSRFLKAIRGKSRSGRIVVKVFTKADPSVNLQSFIQRLKKEKSQLVGITNVYTFQTFLETDKAAYKIRQYIGTNLYDRVSTRPFWTPIEKKWVAFQLLVALQDSHTCQVAHGDIKSENVLVTSSNWVYLTDFASIKPSHLPLDDPTDFSLYFDTSARRTCYLAPERFFDSDSEIAQLRQLILEKGASNVDTQDKLVVTEAMDVFSAGCVIAELFLEGTPLFTLSQLLRYKEGNYDPTSVIEKIDDDAVRELVVSMTQIDPGNRQSFSGYLVDFRQKLFPDVFYAFLHDYCAKLLEPVQQPANPTVVAPSNTSAALFDTTQPNAPTTIPNHMKDVPEERIEKMWNDWLEISSNFDERYLQIKEDVDNEDHVDSAIFPVQLSIPNIKPSYVVRKADAHSSSDEDDTALLISTLLCSNIRDCLKPTSKIKALELLLTVSCYLKDETKLDRIIPYMVDLLSDTNANVRAATLRTITQILLIVGGITPANSTVFIEYLLPLIMPLVTDESELVRSMFAQCISPIAETGQKFLDLAESMKSNNTYTANEGVEKMLLDGNESFENSYEASSQDLQMFIQDAVATLLTDKSSMVKRSLLQDIIPLCLFFGPAKSNDLLLTHINTYLNDRDWELRSAFFDSVVGIATCVGGKCVEEYILPLVIQALADPEENVIVNVLNSIRKLAELGLFKKVHIWELIGMTFALLVHPNVCIRQNVIEFISAAVSRLPETDTWCIIYPQLTTLLSGQISRVDVDSLSEAVLPPLSRKLFVIAQEWSLKVPKSPFWKTGTSTSPIGVKEGLRSLRASLYQSGSQVSPKVDTHICDEDKPFIDRMTLNGFTKEDEVKLRYLRSHIMMLAKAQESKLSEVQRMPQPDINNVIALSDLKVAPQTVFIGLRNSNLVSGTLEANFKSRSNLSKQRSIESWSRQISTLSQRSTPVSEYAKPPVQIPNRGDVMDLRKRLAQPPASVQALAEPTKAMDVSRRESTTTLETMHSTSPKMADLPGFDGASPPEPGSHAGSPLISYIRPPRRGPLPSDGQKAAPAIGSISTNALGMLEIPRRDNYDDGGMNSGGATPISAGGIISKAKLPSNQTQYHHTYEGKDPAILMMLDNVCKESLKEPLSEFGNKVTPPLLKRKKSAVLNDDDGFSMRMVGQFKEHTSAITSIVVSPDHLFFVTGSSDHTVKVWDTTRLEKNVTSKSRHTLKRSEAVKALCVIQDTHCIAVACKDGTIAIFRVDVSVGTNLPKYASELCIVREFNVKFASDGEYITWMFHYSNDLSSNLVYTTSFSRLCIVDLRNNQDMLELEAPVSHGPILSACIDSTRSWVVTGSLFGHLCLWDIRFGMIVHTWMSRREGSINQIEIEPSSEELILVSVSDTAMSNTVIEVHNVATKQVVDVYESQPLGECKRGKERQNDSTVKAIDDIIKVGKETQNTVPLESESARSFLIGPASKKSGGMWYSYATAQAHAAAQLNTSAWVLEDSKNKNARKERKKFLIIGTNSQQIKCWNLDSDWHKSKILSGGHKDVRYVMRVDDDGRELHCEERVTQENKRTNRSLLVNEQNDRLLSSHNQSVEALAAIEVPFRALISGDRGGIFKLWRVD</sequence>
<protein>
    <recommendedName>
        <fullName evidence="1">non-specific serine/threonine protein kinase</fullName>
        <ecNumber evidence="1">2.7.11.1</ecNumber>
    </recommendedName>
</protein>
<accession>I4YAV5</accession>
<dbReference type="InterPro" id="IPR015943">
    <property type="entry name" value="WD40/YVTN_repeat-like_dom_sf"/>
</dbReference>
<gene>
    <name evidence="13" type="ORF">WALSEDRAFT_38815</name>
</gene>
<dbReference type="GeneID" id="18472083"/>
<evidence type="ECO:0000313" key="13">
    <source>
        <dbReference type="EMBL" id="EIM21097.1"/>
    </source>
</evidence>
<keyword evidence="4" id="KW-0808">Transferase</keyword>
<dbReference type="InterPro" id="IPR011009">
    <property type="entry name" value="Kinase-like_dom_sf"/>
</dbReference>
<dbReference type="STRING" id="671144.I4YAV5"/>
<dbReference type="GO" id="GO:0034272">
    <property type="term" value="C:phosphatidylinositol 3-kinase complex, class III, type II"/>
    <property type="evidence" value="ECO:0007669"/>
    <property type="project" value="TreeGrafter"/>
</dbReference>
<evidence type="ECO:0000256" key="2">
    <source>
        <dbReference type="ARBA" id="ARBA00022527"/>
    </source>
</evidence>
<dbReference type="HOGENOM" id="CLU_001696_0_1_1"/>
<dbReference type="InterPro" id="IPR001680">
    <property type="entry name" value="WD40_rpt"/>
</dbReference>
<reference evidence="13 14" key="1">
    <citation type="journal article" date="2012" name="Fungal Genet. Biol.">
        <title>The genome of the xerotolerant mold Wallemia sebi reveals adaptations to osmotic stress and suggests cryptic sexual reproduction.</title>
        <authorList>
            <person name="Padamsee M."/>
            <person name="Kumar T.K.A."/>
            <person name="Riley R."/>
            <person name="Binder M."/>
            <person name="Boyd A."/>
            <person name="Calvo A.M."/>
            <person name="Furukawa K."/>
            <person name="Hesse C."/>
            <person name="Hohmann S."/>
            <person name="James T.Y."/>
            <person name="LaButti K."/>
            <person name="Lapidus A."/>
            <person name="Lindquist E."/>
            <person name="Lucas S."/>
            <person name="Miller K."/>
            <person name="Shantappa S."/>
            <person name="Grigoriev I.V."/>
            <person name="Hibbett D.S."/>
            <person name="McLaughlin D.J."/>
            <person name="Spatafora J.W."/>
            <person name="Aime M.C."/>
        </authorList>
    </citation>
    <scope>NUCLEOTIDE SEQUENCE [LARGE SCALE GENOMIC DNA]</scope>
    <source>
        <strain evidence="14">ATCC MYA-4683 / CBS 633.66</strain>
    </source>
</reference>
<dbReference type="Gene3D" id="1.10.510.10">
    <property type="entry name" value="Transferase(Phosphotransferase) domain 1"/>
    <property type="match status" value="1"/>
</dbReference>
<evidence type="ECO:0000256" key="9">
    <source>
        <dbReference type="PROSITE-ProRule" id="PRU00103"/>
    </source>
</evidence>
<dbReference type="Pfam" id="PF00400">
    <property type="entry name" value="WD40"/>
    <property type="match status" value="1"/>
</dbReference>
<dbReference type="InterPro" id="IPR045162">
    <property type="entry name" value="Vps15-like"/>
</dbReference>
<dbReference type="PROSITE" id="PS50082">
    <property type="entry name" value="WD_REPEATS_2"/>
    <property type="match status" value="1"/>
</dbReference>
<feature type="domain" description="Protein kinase" evidence="12">
    <location>
        <begin position="22"/>
        <end position="307"/>
    </location>
</feature>
<dbReference type="InParanoid" id="I4YAV5"/>
<dbReference type="GO" id="GO:0005770">
    <property type="term" value="C:late endosome"/>
    <property type="evidence" value="ECO:0007669"/>
    <property type="project" value="TreeGrafter"/>
</dbReference>
<evidence type="ECO:0000256" key="4">
    <source>
        <dbReference type="ARBA" id="ARBA00022679"/>
    </source>
</evidence>
<dbReference type="GO" id="GO:0071561">
    <property type="term" value="C:nucleus-vacuole junction"/>
    <property type="evidence" value="ECO:0007669"/>
    <property type="project" value="TreeGrafter"/>
</dbReference>
<dbReference type="OMA" id="ATNTCRI"/>
<keyword evidence="5" id="KW-0677">Repeat</keyword>
<dbReference type="InterPro" id="IPR016024">
    <property type="entry name" value="ARM-type_fold"/>
</dbReference>
<dbReference type="InterPro" id="IPR036322">
    <property type="entry name" value="WD40_repeat_dom_sf"/>
</dbReference>
<dbReference type="EMBL" id="JH668234">
    <property type="protein sequence ID" value="EIM21097.1"/>
    <property type="molecule type" value="Genomic_DNA"/>
</dbReference>
<dbReference type="SUPFAM" id="SSF48371">
    <property type="entry name" value="ARM repeat"/>
    <property type="match status" value="1"/>
</dbReference>
<dbReference type="SUPFAM" id="SSF50978">
    <property type="entry name" value="WD40 repeat-like"/>
    <property type="match status" value="1"/>
</dbReference>
<dbReference type="KEGG" id="wse:WALSEDRAFT_38815"/>
<evidence type="ECO:0000259" key="12">
    <source>
        <dbReference type="PROSITE" id="PS50011"/>
    </source>
</evidence>
<dbReference type="SMART" id="SM00320">
    <property type="entry name" value="WD40"/>
    <property type="match status" value="4"/>
</dbReference>
<dbReference type="SMART" id="SM00220">
    <property type="entry name" value="S_TKc"/>
    <property type="match status" value="1"/>
</dbReference>
<dbReference type="GO" id="GO:0005524">
    <property type="term" value="F:ATP binding"/>
    <property type="evidence" value="ECO:0007669"/>
    <property type="project" value="UniProtKB-KW"/>
</dbReference>